<evidence type="ECO:0000256" key="1">
    <source>
        <dbReference type="SAM" id="Phobius"/>
    </source>
</evidence>
<dbReference type="RefSeq" id="WP_393972031.1">
    <property type="nucleotide sequence ID" value="NZ_CP133772.1"/>
</dbReference>
<reference evidence="2 3" key="1">
    <citation type="submission" date="2023-09" db="EMBL/GenBank/DDBJ databases">
        <authorList>
            <person name="Golyshina O.V."/>
            <person name="Lunev E.A."/>
            <person name="Bargiela R."/>
            <person name="Gaines M.C."/>
            <person name="Daum B."/>
            <person name="Bale N.J."/>
            <person name="Koenen M."/>
            <person name="Sinninghe Damst J.S."/>
            <person name="Yakimov M."/>
            <person name="Golyshin P.N."/>
        </authorList>
    </citation>
    <scope>NUCLEOTIDE SEQUENCE [LARGE SCALE GENOMIC DNA]</scope>
    <source>
        <strain evidence="2 3">M1</strain>
    </source>
</reference>
<accession>A0AAX4NG22</accession>
<name>A0AAX4NG22_9ARCH</name>
<dbReference type="AlphaFoldDB" id="A0AAX4NG22"/>
<feature type="transmembrane region" description="Helical" evidence="1">
    <location>
        <begin position="865"/>
        <end position="883"/>
    </location>
</feature>
<keyword evidence="1" id="KW-1133">Transmembrane helix</keyword>
<organism evidence="2 3">
    <name type="scientific">Oxyplasma meridianum</name>
    <dbReference type="NCBI Taxonomy" id="3073602"/>
    <lineage>
        <taxon>Archaea</taxon>
        <taxon>Methanobacteriati</taxon>
        <taxon>Thermoplasmatota</taxon>
        <taxon>Thermoplasmata</taxon>
        <taxon>Thermoplasmatales</taxon>
        <taxon>Thermoplasmataceae</taxon>
        <taxon>Oxyplasma</taxon>
    </lineage>
</organism>
<evidence type="ECO:0000313" key="3">
    <source>
        <dbReference type="Proteomes" id="UP001451606"/>
    </source>
</evidence>
<dbReference type="KEGG" id="omr:OXIME_000632"/>
<keyword evidence="1" id="KW-0472">Membrane</keyword>
<dbReference type="Proteomes" id="UP001451606">
    <property type="component" value="Chromosome"/>
</dbReference>
<sequence>MNHRFVDSGIIGQNNSTDIYQIQQNITVNPGSSLEFLNTIVKFIPDYAYNYSINVEGELILINSSIVLEDPTDSEILLNIYGNSSANSTGLLMENSCLNFSGYIKGDNASLRIYNSSIKSPYKALNESFEDLKYSFSNSHIYSINSSFSGLERHNQVGEFIAGGLNMNNIPLEETGNMDPISDWVYQPDSLVNIISVSLNYQIGNTTTMSNISFMLFGEDIYNYNIPAHSSPVISVSAKFNISIKNRPEIVSVLNSSSNFSIHLQQSGEQIILRNINITLLSNDTVSLIGQNNFGIYLYNSTWLSYQDSFSLNMNPYYVYSYVPNPEKNSIFLRDHSYLYAIGTKIPSDMSGETPPVYVYNNSIAAYFSILNVTQVNQFGDPLKADNNITSTSLDPQIRNATTSWNRKIDSMLLAFPGGMHQLNGTAGSKHYALLDTLQNGTNSPEFMGDYGDNTLGFIHYFSLQPFESLDFYSSLNMTYTDPYPVLNLSAPDMVSGIENSINISIVSMQGSSNLTLIKITVSNSTANVGSWNLTPHIVKSGADFRRTINISPGINIHTGLYKVTLYAVENDPFSNKTVWKIHADKVIYSTAGISTSLEDRIDSNGSLSINAEVQGLSPYIKGIAPVVFLVKNGKRTVESKNVTECFSGSSNQSFQTVFNDTGNGTEVESLISLPFPNSGHYSSFISAFNSIPEKSSVNASTYNVAIKGIGIPDKDQWAIFNGTSRYTSENGTIFINLPNGTYFFSIQCPYGFNTTDKGLVFNVNGSMINLYVFFHVIYYHLDLVEVGLPQNTTWKVAINNSIFATSTEFLQVELRPGLYTLNFSSLRYYSPYHGSETVNISNSSTLILVRFSYTGGISGFFEQHLGYTFASSVFIVLSLLYYMDIRKRSYYPCLSCGTTWPKRKRICPGCGRKMNGRNPKTEGKNHK</sequence>
<dbReference type="GeneID" id="95967362"/>
<keyword evidence="3" id="KW-1185">Reference proteome</keyword>
<dbReference type="EMBL" id="CP133772">
    <property type="protein sequence ID" value="WYY00079.1"/>
    <property type="molecule type" value="Genomic_DNA"/>
</dbReference>
<proteinExistence type="predicted"/>
<gene>
    <name evidence="2" type="ORF">OXIME_000632</name>
</gene>
<keyword evidence="1" id="KW-0812">Transmembrane</keyword>
<evidence type="ECO:0000313" key="2">
    <source>
        <dbReference type="EMBL" id="WYY00079.1"/>
    </source>
</evidence>
<evidence type="ECO:0008006" key="4">
    <source>
        <dbReference type="Google" id="ProtNLM"/>
    </source>
</evidence>
<protein>
    <recommendedName>
        <fullName evidence="4">Zinc ribbon domain-containing protein</fullName>
    </recommendedName>
</protein>